<feature type="domain" description="SIS" evidence="5">
    <location>
        <begin position="121"/>
        <end position="257"/>
    </location>
</feature>
<evidence type="ECO:0000259" key="5">
    <source>
        <dbReference type="PROSITE" id="PS51464"/>
    </source>
</evidence>
<evidence type="ECO:0000256" key="1">
    <source>
        <dbReference type="ARBA" id="ARBA00023015"/>
    </source>
</evidence>
<sequence>MLKEIYDQYKEELTKSDHRIFGYLMEHEQELQILTTSELSARLDVSTATISRFWSKIGFKNLNELKRAVFESRETTPFSRMSGALSQWEKSGISPDTVTARMCFFMEKTFRAVTPEMMDRAAEMIRNAGRIYLFAPDASRGLGCILEYRLLRLGIRLITLPPGSQIYDSMVNFEKGDLLLLFGYSRILAEVQILLSYGREAGCPSILFTDLMAGEELSQADLVLYGCRGEPNDYHSMAVPMLLMDMLIMKISQAAGGGLEKAVQLEKLREKYAGLIRR</sequence>
<keyword evidence="1" id="KW-0805">Transcription regulation</keyword>
<dbReference type="InterPro" id="IPR035472">
    <property type="entry name" value="RpiR-like_SIS"/>
</dbReference>
<dbReference type="AlphaFoldDB" id="A0A9D2T5D9"/>
<dbReference type="GO" id="GO:0097367">
    <property type="term" value="F:carbohydrate derivative binding"/>
    <property type="evidence" value="ECO:0007669"/>
    <property type="project" value="InterPro"/>
</dbReference>
<reference evidence="6" key="1">
    <citation type="journal article" date="2021" name="PeerJ">
        <title>Extensive microbial diversity within the chicken gut microbiome revealed by metagenomics and culture.</title>
        <authorList>
            <person name="Gilroy R."/>
            <person name="Ravi A."/>
            <person name="Getino M."/>
            <person name="Pursley I."/>
            <person name="Horton D.L."/>
            <person name="Alikhan N.F."/>
            <person name="Baker D."/>
            <person name="Gharbi K."/>
            <person name="Hall N."/>
            <person name="Watson M."/>
            <person name="Adriaenssens E.M."/>
            <person name="Foster-Nyarko E."/>
            <person name="Jarju S."/>
            <person name="Secka A."/>
            <person name="Antonio M."/>
            <person name="Oren A."/>
            <person name="Chaudhuri R.R."/>
            <person name="La Ragione R."/>
            <person name="Hildebrand F."/>
            <person name="Pallen M.J."/>
        </authorList>
    </citation>
    <scope>NUCLEOTIDE SEQUENCE</scope>
    <source>
        <strain evidence="6">CHK183-5548</strain>
    </source>
</reference>
<dbReference type="SUPFAM" id="SSF53697">
    <property type="entry name" value="SIS domain"/>
    <property type="match status" value="1"/>
</dbReference>
<dbReference type="InterPro" id="IPR000281">
    <property type="entry name" value="HTH_RpiR"/>
</dbReference>
<dbReference type="Gene3D" id="3.40.50.10490">
    <property type="entry name" value="Glucose-6-phosphate isomerase like protein, domain 1"/>
    <property type="match status" value="1"/>
</dbReference>
<organism evidence="6 7">
    <name type="scientific">Candidatus Lachnoclostridium pullistercoris</name>
    <dbReference type="NCBI Taxonomy" id="2838632"/>
    <lineage>
        <taxon>Bacteria</taxon>
        <taxon>Bacillati</taxon>
        <taxon>Bacillota</taxon>
        <taxon>Clostridia</taxon>
        <taxon>Lachnospirales</taxon>
        <taxon>Lachnospiraceae</taxon>
    </lineage>
</organism>
<dbReference type="PROSITE" id="PS51464">
    <property type="entry name" value="SIS"/>
    <property type="match status" value="1"/>
</dbReference>
<dbReference type="GO" id="GO:0003700">
    <property type="term" value="F:DNA-binding transcription factor activity"/>
    <property type="evidence" value="ECO:0007669"/>
    <property type="project" value="InterPro"/>
</dbReference>
<gene>
    <name evidence="6" type="ORF">IAA04_03875</name>
</gene>
<dbReference type="CDD" id="cd05013">
    <property type="entry name" value="SIS_RpiR"/>
    <property type="match status" value="1"/>
</dbReference>
<dbReference type="InterPro" id="IPR047640">
    <property type="entry name" value="RpiR-like"/>
</dbReference>
<dbReference type="Proteomes" id="UP000823883">
    <property type="component" value="Unassembled WGS sequence"/>
</dbReference>
<evidence type="ECO:0000256" key="2">
    <source>
        <dbReference type="ARBA" id="ARBA00023125"/>
    </source>
</evidence>
<reference evidence="6" key="2">
    <citation type="submission" date="2021-04" db="EMBL/GenBank/DDBJ databases">
        <authorList>
            <person name="Gilroy R."/>
        </authorList>
    </citation>
    <scope>NUCLEOTIDE SEQUENCE</scope>
    <source>
        <strain evidence="6">CHK183-5548</strain>
    </source>
</reference>
<dbReference type="GO" id="GO:0003677">
    <property type="term" value="F:DNA binding"/>
    <property type="evidence" value="ECO:0007669"/>
    <property type="project" value="UniProtKB-KW"/>
</dbReference>
<dbReference type="EMBL" id="DWWL01000025">
    <property type="protein sequence ID" value="HJC47172.1"/>
    <property type="molecule type" value="Genomic_DNA"/>
</dbReference>
<dbReference type="Pfam" id="PF01418">
    <property type="entry name" value="HTH_6"/>
    <property type="match status" value="1"/>
</dbReference>
<protein>
    <submittedName>
        <fullName evidence="6">MurR/RpiR family transcriptional regulator</fullName>
    </submittedName>
</protein>
<dbReference type="SUPFAM" id="SSF46689">
    <property type="entry name" value="Homeodomain-like"/>
    <property type="match status" value="1"/>
</dbReference>
<evidence type="ECO:0000259" key="4">
    <source>
        <dbReference type="PROSITE" id="PS51071"/>
    </source>
</evidence>
<keyword evidence="2" id="KW-0238">DNA-binding</keyword>
<evidence type="ECO:0000313" key="6">
    <source>
        <dbReference type="EMBL" id="HJC47172.1"/>
    </source>
</evidence>
<dbReference type="PROSITE" id="PS51071">
    <property type="entry name" value="HTH_RPIR"/>
    <property type="match status" value="1"/>
</dbReference>
<feature type="domain" description="HTH rpiR-type" evidence="4">
    <location>
        <begin position="1"/>
        <end position="76"/>
    </location>
</feature>
<dbReference type="InterPro" id="IPR046348">
    <property type="entry name" value="SIS_dom_sf"/>
</dbReference>
<dbReference type="GO" id="GO:1901135">
    <property type="term" value="P:carbohydrate derivative metabolic process"/>
    <property type="evidence" value="ECO:0007669"/>
    <property type="project" value="InterPro"/>
</dbReference>
<dbReference type="InterPro" id="IPR001347">
    <property type="entry name" value="SIS_dom"/>
</dbReference>
<name>A0A9D2T5D9_9FIRM</name>
<comment type="caution">
    <text evidence="6">The sequence shown here is derived from an EMBL/GenBank/DDBJ whole genome shotgun (WGS) entry which is preliminary data.</text>
</comment>
<proteinExistence type="predicted"/>
<keyword evidence="3" id="KW-0804">Transcription</keyword>
<dbReference type="Gene3D" id="1.10.10.10">
    <property type="entry name" value="Winged helix-like DNA-binding domain superfamily/Winged helix DNA-binding domain"/>
    <property type="match status" value="1"/>
</dbReference>
<dbReference type="InterPro" id="IPR036388">
    <property type="entry name" value="WH-like_DNA-bd_sf"/>
</dbReference>
<dbReference type="InterPro" id="IPR009057">
    <property type="entry name" value="Homeodomain-like_sf"/>
</dbReference>
<evidence type="ECO:0000313" key="7">
    <source>
        <dbReference type="Proteomes" id="UP000823883"/>
    </source>
</evidence>
<accession>A0A9D2T5D9</accession>
<evidence type="ECO:0000256" key="3">
    <source>
        <dbReference type="ARBA" id="ARBA00023163"/>
    </source>
</evidence>
<dbReference type="PANTHER" id="PTHR30514">
    <property type="entry name" value="GLUCOKINASE"/>
    <property type="match status" value="1"/>
</dbReference>